<dbReference type="EMBL" id="JADBEC010000002">
    <property type="protein sequence ID" value="MBE1507064.1"/>
    <property type="molecule type" value="Genomic_DNA"/>
</dbReference>
<reference evidence="1 2" key="1">
    <citation type="submission" date="2020-10" db="EMBL/GenBank/DDBJ databases">
        <title>Sequencing the genomes of 1000 actinobacteria strains.</title>
        <authorList>
            <person name="Klenk H.-P."/>
        </authorList>
    </citation>
    <scope>NUCLEOTIDE SEQUENCE [LARGE SCALE GENOMIC DNA]</scope>
    <source>
        <strain evidence="1 2">DSM 7307</strain>
    </source>
</reference>
<evidence type="ECO:0000313" key="2">
    <source>
        <dbReference type="Proteomes" id="UP000620262"/>
    </source>
</evidence>
<evidence type="ECO:0000313" key="1">
    <source>
        <dbReference type="EMBL" id="MBE1507064.1"/>
    </source>
</evidence>
<dbReference type="RefSeq" id="WP_192730858.1">
    <property type="nucleotide sequence ID" value="NZ_BAAAVL010000004.1"/>
</dbReference>
<keyword evidence="2" id="KW-1185">Reference proteome</keyword>
<comment type="caution">
    <text evidence="1">The sequence shown here is derived from an EMBL/GenBank/DDBJ whole genome shotgun (WGS) entry which is preliminary data.</text>
</comment>
<protein>
    <submittedName>
        <fullName evidence="1">Uncharacterized protein</fullName>
    </submittedName>
</protein>
<accession>A0ABR9IV35</accession>
<sequence>MNSTTTSYVNDTQNLMDLDEKEALLNEALRIVDGFETSIDQVKAALRSVITVLLDDTRQKYVGFAD</sequence>
<name>A0ABR9IV35_RHIVS</name>
<proteinExistence type="predicted"/>
<organism evidence="1 2">
    <name type="scientific">Rhizobium viscosum</name>
    <name type="common">Arthrobacter viscosus</name>
    <dbReference type="NCBI Taxonomy" id="1673"/>
    <lineage>
        <taxon>Bacteria</taxon>
        <taxon>Pseudomonadati</taxon>
        <taxon>Pseudomonadota</taxon>
        <taxon>Alphaproteobacteria</taxon>
        <taxon>Hyphomicrobiales</taxon>
        <taxon>Rhizobiaceae</taxon>
        <taxon>Rhizobium/Agrobacterium group</taxon>
        <taxon>Rhizobium</taxon>
    </lineage>
</organism>
<gene>
    <name evidence="1" type="ORF">H4W29_004309</name>
</gene>
<dbReference type="Proteomes" id="UP000620262">
    <property type="component" value="Unassembled WGS sequence"/>
</dbReference>